<evidence type="ECO:0000256" key="7">
    <source>
        <dbReference type="SAM" id="Phobius"/>
    </source>
</evidence>
<dbReference type="EMBL" id="DVNA01000178">
    <property type="protein sequence ID" value="HIU55730.1"/>
    <property type="molecule type" value="Genomic_DNA"/>
</dbReference>
<comment type="subcellular location">
    <subcellularLocation>
        <location evidence="1">Cell membrane</location>
        <topology evidence="1">Multi-pass membrane protein</topology>
    </subcellularLocation>
</comment>
<feature type="transmembrane region" description="Helical" evidence="7">
    <location>
        <begin position="12"/>
        <end position="36"/>
    </location>
</feature>
<feature type="transmembrane region" description="Helical" evidence="7">
    <location>
        <begin position="238"/>
        <end position="261"/>
    </location>
</feature>
<dbReference type="NCBIfam" id="TIGR00797">
    <property type="entry name" value="matE"/>
    <property type="match status" value="1"/>
</dbReference>
<reference evidence="8" key="2">
    <citation type="journal article" date="2021" name="PeerJ">
        <title>Extensive microbial diversity within the chicken gut microbiome revealed by metagenomics and culture.</title>
        <authorList>
            <person name="Gilroy R."/>
            <person name="Ravi A."/>
            <person name="Getino M."/>
            <person name="Pursley I."/>
            <person name="Horton D.L."/>
            <person name="Alikhan N.F."/>
            <person name="Baker D."/>
            <person name="Gharbi K."/>
            <person name="Hall N."/>
            <person name="Watson M."/>
            <person name="Adriaenssens E.M."/>
            <person name="Foster-Nyarko E."/>
            <person name="Jarju S."/>
            <person name="Secka A."/>
            <person name="Antonio M."/>
            <person name="Oren A."/>
            <person name="Chaudhuri R.R."/>
            <person name="La Ragione R."/>
            <person name="Hildebrand F."/>
            <person name="Pallen M.J."/>
        </authorList>
    </citation>
    <scope>NUCLEOTIDE SEQUENCE</scope>
    <source>
        <strain evidence="8">CHK158-818</strain>
    </source>
</reference>
<dbReference type="Pfam" id="PF01554">
    <property type="entry name" value="MatE"/>
    <property type="match status" value="2"/>
</dbReference>
<protein>
    <submittedName>
        <fullName evidence="8">MATE family efflux transporter</fullName>
    </submittedName>
</protein>
<evidence type="ECO:0000256" key="6">
    <source>
        <dbReference type="ARBA" id="ARBA00023136"/>
    </source>
</evidence>
<dbReference type="PANTHER" id="PTHR42925">
    <property type="entry name" value="MULTIDRUG AND TOXIN EFFLUX PROTEIN MATE FAMILY"/>
    <property type="match status" value="1"/>
</dbReference>
<dbReference type="AlphaFoldDB" id="A0A9D1SD48"/>
<accession>A0A9D1SD48</accession>
<dbReference type="CDD" id="cd13134">
    <property type="entry name" value="MATE_like_8"/>
    <property type="match status" value="1"/>
</dbReference>
<comment type="caution">
    <text evidence="8">The sequence shown here is derived from an EMBL/GenBank/DDBJ whole genome shotgun (WGS) entry which is preliminary data.</text>
</comment>
<evidence type="ECO:0000256" key="2">
    <source>
        <dbReference type="ARBA" id="ARBA00022448"/>
    </source>
</evidence>
<keyword evidence="5 7" id="KW-1133">Transmembrane helix</keyword>
<feature type="transmembrane region" description="Helical" evidence="7">
    <location>
        <begin position="158"/>
        <end position="179"/>
    </location>
</feature>
<evidence type="ECO:0000313" key="8">
    <source>
        <dbReference type="EMBL" id="HIU55730.1"/>
    </source>
</evidence>
<reference evidence="8" key="1">
    <citation type="submission" date="2020-10" db="EMBL/GenBank/DDBJ databases">
        <authorList>
            <person name="Gilroy R."/>
        </authorList>
    </citation>
    <scope>NUCLEOTIDE SEQUENCE</scope>
    <source>
        <strain evidence="8">CHK158-818</strain>
    </source>
</reference>
<feature type="transmembrane region" description="Helical" evidence="7">
    <location>
        <begin position="321"/>
        <end position="342"/>
    </location>
</feature>
<dbReference type="InterPro" id="IPR047135">
    <property type="entry name" value="YsiQ"/>
</dbReference>
<feature type="transmembrane region" description="Helical" evidence="7">
    <location>
        <begin position="386"/>
        <end position="412"/>
    </location>
</feature>
<feature type="transmembrane region" description="Helical" evidence="7">
    <location>
        <begin position="281"/>
        <end position="301"/>
    </location>
</feature>
<keyword evidence="6 7" id="KW-0472">Membrane</keyword>
<dbReference type="InterPro" id="IPR002528">
    <property type="entry name" value="MATE_fam"/>
</dbReference>
<dbReference type="GO" id="GO:0005886">
    <property type="term" value="C:plasma membrane"/>
    <property type="evidence" value="ECO:0007669"/>
    <property type="project" value="UniProtKB-SubCell"/>
</dbReference>
<gene>
    <name evidence="8" type="ORF">IAB03_08000</name>
</gene>
<dbReference type="PANTHER" id="PTHR42925:SF1">
    <property type="entry name" value="VIRULENCE FACTOR MVIN"/>
    <property type="match status" value="1"/>
</dbReference>
<dbReference type="GO" id="GO:0015297">
    <property type="term" value="F:antiporter activity"/>
    <property type="evidence" value="ECO:0007669"/>
    <property type="project" value="InterPro"/>
</dbReference>
<feature type="transmembrane region" description="Helical" evidence="7">
    <location>
        <begin position="88"/>
        <end position="110"/>
    </location>
</feature>
<sequence length="446" mass="48970">MVHRPSIKRRMANLTAPIFIETLLIMLLGAVDTVMLSQYSDNTVAAVGVVNQLLNLVFLIFGVTTAGTSVLCSQYLGAGQSKNMLQVVGLSILFNAAVGIVCSAALYWGADRMLSLMELRPELIHDGLSYMQIVGGGAFLQAVSLTLSAVLRSANKAYYPMMVTLMINILNIFGNYALIFGKFGFPQLGAEGAAISTTFSRSVAMLLLFFLLFRKLVRKIPLAYFRPFPMDKFKNLMSIGLPSAGEQISYSLSQVVITYFINMLGNEALTARTYAMNIIMFTYLFSMALGQGGGICIGHLIGERKNRAALALGRFCLKWSIIISIGMAIFSAAMGRTVVGFLSSNPEIVRMTVTVLMIDVVLELGRAVNIFCVYALRSAGDANYPFIVGLVVMWSCAVGGAYLFGIAFHWGLAGMWWAFTLDENIRAVVLSRRWNSCKWKKYSFVR</sequence>
<organism evidence="8 9">
    <name type="scientific">Candidatus Gallibacteroides avistercoris</name>
    <dbReference type="NCBI Taxonomy" id="2840833"/>
    <lineage>
        <taxon>Bacteria</taxon>
        <taxon>Pseudomonadati</taxon>
        <taxon>Bacteroidota</taxon>
        <taxon>Bacteroidia</taxon>
        <taxon>Bacteroidales</taxon>
        <taxon>Bacteroidaceae</taxon>
        <taxon>Bacteroidaceae incertae sedis</taxon>
        <taxon>Candidatus Gallibacteroides</taxon>
    </lineage>
</organism>
<dbReference type="InterPro" id="IPR048279">
    <property type="entry name" value="MdtK-like"/>
</dbReference>
<dbReference type="PIRSF" id="PIRSF006603">
    <property type="entry name" value="DinF"/>
    <property type="match status" value="1"/>
</dbReference>
<feature type="transmembrane region" description="Helical" evidence="7">
    <location>
        <begin position="199"/>
        <end position="217"/>
    </location>
</feature>
<keyword evidence="3" id="KW-1003">Cell membrane</keyword>
<dbReference type="GO" id="GO:0042910">
    <property type="term" value="F:xenobiotic transmembrane transporter activity"/>
    <property type="evidence" value="ECO:0007669"/>
    <property type="project" value="InterPro"/>
</dbReference>
<evidence type="ECO:0000256" key="5">
    <source>
        <dbReference type="ARBA" id="ARBA00022989"/>
    </source>
</evidence>
<feature type="transmembrane region" description="Helical" evidence="7">
    <location>
        <begin position="130"/>
        <end position="151"/>
    </location>
</feature>
<evidence type="ECO:0000313" key="9">
    <source>
        <dbReference type="Proteomes" id="UP000824112"/>
    </source>
</evidence>
<proteinExistence type="predicted"/>
<evidence type="ECO:0000256" key="3">
    <source>
        <dbReference type="ARBA" id="ARBA00022475"/>
    </source>
</evidence>
<dbReference type="Proteomes" id="UP000824112">
    <property type="component" value="Unassembled WGS sequence"/>
</dbReference>
<feature type="transmembrane region" description="Helical" evidence="7">
    <location>
        <begin position="348"/>
        <end position="374"/>
    </location>
</feature>
<keyword evidence="4 7" id="KW-0812">Transmembrane</keyword>
<keyword evidence="2" id="KW-0813">Transport</keyword>
<evidence type="ECO:0000256" key="4">
    <source>
        <dbReference type="ARBA" id="ARBA00022692"/>
    </source>
</evidence>
<name>A0A9D1SD48_9BACT</name>
<evidence type="ECO:0000256" key="1">
    <source>
        <dbReference type="ARBA" id="ARBA00004651"/>
    </source>
</evidence>